<dbReference type="Proteomes" id="UP000838100">
    <property type="component" value="Unassembled WGS sequence"/>
</dbReference>
<dbReference type="Pfam" id="PF00890">
    <property type="entry name" value="FAD_binding_2"/>
    <property type="match status" value="1"/>
</dbReference>
<protein>
    <submittedName>
        <fullName evidence="6">Fumarate reductase flavoprotein subunit</fullName>
        <ecNumber evidence="6">1.3.5.4</ecNumber>
    </submittedName>
</protein>
<evidence type="ECO:0000256" key="4">
    <source>
        <dbReference type="ARBA" id="ARBA00023002"/>
    </source>
</evidence>
<accession>A0ABM9AGC5</accession>
<evidence type="ECO:0000313" key="6">
    <source>
        <dbReference type="EMBL" id="CAH0992079.1"/>
    </source>
</evidence>
<keyword evidence="4 6" id="KW-0560">Oxidoreductase</keyword>
<dbReference type="Gene3D" id="3.50.50.60">
    <property type="entry name" value="FAD/NAD(P)-binding domain"/>
    <property type="match status" value="1"/>
</dbReference>
<dbReference type="GO" id="GO:0016491">
    <property type="term" value="F:oxidoreductase activity"/>
    <property type="evidence" value="ECO:0007669"/>
    <property type="project" value="UniProtKB-KW"/>
</dbReference>
<evidence type="ECO:0000256" key="2">
    <source>
        <dbReference type="ARBA" id="ARBA00022630"/>
    </source>
</evidence>
<proteinExistence type="predicted"/>
<reference evidence="6" key="1">
    <citation type="submission" date="2021-12" db="EMBL/GenBank/DDBJ databases">
        <authorList>
            <person name="Rodrigo-Torres L."/>
            <person name="Arahal R. D."/>
            <person name="Lucena T."/>
        </authorList>
    </citation>
    <scope>NUCLEOTIDE SEQUENCE</scope>
    <source>
        <strain evidence="6">CECT 8267</strain>
    </source>
</reference>
<dbReference type="PRINTS" id="PR00411">
    <property type="entry name" value="PNDRDTASEI"/>
</dbReference>
<feature type="domain" description="FAD-dependent oxidoreductase 2 FAD-binding" evidence="5">
    <location>
        <begin position="26"/>
        <end position="456"/>
    </location>
</feature>
<dbReference type="InterPro" id="IPR003953">
    <property type="entry name" value="FAD-dep_OxRdtase_2_FAD-bd"/>
</dbReference>
<dbReference type="EMBL" id="CAKLPX010000002">
    <property type="protein sequence ID" value="CAH0992079.1"/>
    <property type="molecule type" value="Genomic_DNA"/>
</dbReference>
<organism evidence="6 7">
    <name type="scientific">Sinobacterium norvegicum</name>
    <dbReference type="NCBI Taxonomy" id="1641715"/>
    <lineage>
        <taxon>Bacteria</taxon>
        <taxon>Pseudomonadati</taxon>
        <taxon>Pseudomonadota</taxon>
        <taxon>Gammaproteobacteria</taxon>
        <taxon>Cellvibrionales</taxon>
        <taxon>Spongiibacteraceae</taxon>
        <taxon>Sinobacterium</taxon>
    </lineage>
</organism>
<dbReference type="SUPFAM" id="SSF51905">
    <property type="entry name" value="FAD/NAD(P)-binding domain"/>
    <property type="match status" value="1"/>
</dbReference>
<keyword evidence="3" id="KW-0274">FAD</keyword>
<evidence type="ECO:0000256" key="3">
    <source>
        <dbReference type="ARBA" id="ARBA00022827"/>
    </source>
</evidence>
<dbReference type="InterPro" id="IPR050315">
    <property type="entry name" value="FAD-oxidoreductase_2"/>
</dbReference>
<dbReference type="PANTHER" id="PTHR43400">
    <property type="entry name" value="FUMARATE REDUCTASE"/>
    <property type="match status" value="1"/>
</dbReference>
<gene>
    <name evidence="6" type="primary">ifcA</name>
    <name evidence="6" type="ORF">SIN8267_02194</name>
</gene>
<name>A0ABM9AGC5_9GAMM</name>
<keyword evidence="7" id="KW-1185">Reference proteome</keyword>
<dbReference type="PANTHER" id="PTHR43400:SF10">
    <property type="entry name" value="3-OXOSTEROID 1-DEHYDROGENASE"/>
    <property type="match status" value="1"/>
</dbReference>
<sequence length="486" mass="52733">MDANNTAADFAVIDVTRVDHWHEEADVIVVGFGAAGSCAAIEAAEAGADVLVLERASGISGTTCAATGHFYLGGGTPPQRANGIDDSSEAMFDYLMANTPQPDEQKIRLYCEQSVEHFHWLTDQGVPFNNGFYRKKHFEQPTDECLIWSGNEKVWPISQQAKPAPRGHKVEKTGSEGGGLVMKHLTAKAQSSGVRFQHDAAVKNLLLDGDRVVGVSYSHFKEQRFVRAHKAVILAAGGFAMNQQMMDQYCPRLADPRVYKQGNPFDDGSGIELGMSVGGATEHMDGALITSPFYPPQELLFGIMVNNQGQRFINEDSYHARTAAACLAQPDDTVYLIADNDTFGRPELGMQELIDAWETVAEMEQDLQLPTGALQKTMADYNRAAENGSDPEQHKYKDWVKPLNNPPYAAIECSFGKSFYVGFTLGGLKVNVDGQVINQQQQVVDGLYAAGACASNIAQDGAGYSSGTCIGESTFFGRRAGRHAGQ</sequence>
<evidence type="ECO:0000313" key="7">
    <source>
        <dbReference type="Proteomes" id="UP000838100"/>
    </source>
</evidence>
<evidence type="ECO:0000256" key="1">
    <source>
        <dbReference type="ARBA" id="ARBA00001974"/>
    </source>
</evidence>
<dbReference type="NCBIfam" id="NF005510">
    <property type="entry name" value="PRK07121.1-3"/>
    <property type="match status" value="1"/>
</dbReference>
<dbReference type="InterPro" id="IPR027477">
    <property type="entry name" value="Succ_DH/fumarate_Rdtase_cat_sf"/>
</dbReference>
<comment type="caution">
    <text evidence="6">The sequence shown here is derived from an EMBL/GenBank/DDBJ whole genome shotgun (WGS) entry which is preliminary data.</text>
</comment>
<dbReference type="Gene3D" id="3.90.700.10">
    <property type="entry name" value="Succinate dehydrogenase/fumarate reductase flavoprotein, catalytic domain"/>
    <property type="match status" value="1"/>
</dbReference>
<dbReference type="SUPFAM" id="SSF56425">
    <property type="entry name" value="Succinate dehydrogenase/fumarate reductase flavoprotein, catalytic domain"/>
    <property type="match status" value="1"/>
</dbReference>
<dbReference type="NCBIfam" id="NF005508">
    <property type="entry name" value="PRK07121.1-1"/>
    <property type="match status" value="1"/>
</dbReference>
<dbReference type="RefSeq" id="WP_237444775.1">
    <property type="nucleotide sequence ID" value="NZ_CAKLPX010000002.1"/>
</dbReference>
<keyword evidence="2" id="KW-0285">Flavoprotein</keyword>
<evidence type="ECO:0000259" key="5">
    <source>
        <dbReference type="Pfam" id="PF00890"/>
    </source>
</evidence>
<dbReference type="InterPro" id="IPR036188">
    <property type="entry name" value="FAD/NAD-bd_sf"/>
</dbReference>
<dbReference type="EC" id="1.3.5.4" evidence="6"/>
<comment type="cofactor">
    <cofactor evidence="1">
        <name>FAD</name>
        <dbReference type="ChEBI" id="CHEBI:57692"/>
    </cofactor>
</comment>